<dbReference type="PANTHER" id="PTHR37984:SF5">
    <property type="entry name" value="PROTEIN NYNRIN-LIKE"/>
    <property type="match status" value="1"/>
</dbReference>
<dbReference type="GO" id="GO:0003723">
    <property type="term" value="F:RNA binding"/>
    <property type="evidence" value="ECO:0007669"/>
    <property type="project" value="UniProtKB-KW"/>
</dbReference>
<comment type="caution">
    <text evidence="3">The sequence shown here is derived from an EMBL/GenBank/DDBJ whole genome shotgun (WGS) entry which is preliminary data.</text>
</comment>
<dbReference type="InterPro" id="IPR012337">
    <property type="entry name" value="RNaseH-like_sf"/>
</dbReference>
<protein>
    <recommendedName>
        <fullName evidence="2">Integrase catalytic domain-containing protein</fullName>
    </recommendedName>
</protein>
<name>A0A9Q3GQ80_9BASI</name>
<sequence length="120" mass="13985">MIHIQEPKSPWEAVHMDWITALPSSGDRSYNSCLVILDRYRKTAIFLPCHKDDTSEHTALLLWNRVISNTALFENTIRDRDPKFTSELWTNTHRLFGTKLIYSTAYYPQTEGLAEKIIQT</sequence>
<organism evidence="3 4">
    <name type="scientific">Austropuccinia psidii MF-1</name>
    <dbReference type="NCBI Taxonomy" id="1389203"/>
    <lineage>
        <taxon>Eukaryota</taxon>
        <taxon>Fungi</taxon>
        <taxon>Dikarya</taxon>
        <taxon>Basidiomycota</taxon>
        <taxon>Pucciniomycotina</taxon>
        <taxon>Pucciniomycetes</taxon>
        <taxon>Pucciniales</taxon>
        <taxon>Sphaerophragmiaceae</taxon>
        <taxon>Austropuccinia</taxon>
    </lineage>
</organism>
<evidence type="ECO:0000256" key="1">
    <source>
        <dbReference type="ARBA" id="ARBA00022884"/>
    </source>
</evidence>
<dbReference type="AlphaFoldDB" id="A0A9Q3GQ80"/>
<dbReference type="PROSITE" id="PS50994">
    <property type="entry name" value="INTEGRASE"/>
    <property type="match status" value="1"/>
</dbReference>
<dbReference type="Gene3D" id="3.30.420.10">
    <property type="entry name" value="Ribonuclease H-like superfamily/Ribonuclease H"/>
    <property type="match status" value="1"/>
</dbReference>
<dbReference type="InterPro" id="IPR001584">
    <property type="entry name" value="Integrase_cat-core"/>
</dbReference>
<dbReference type="EMBL" id="AVOT02004000">
    <property type="protein sequence ID" value="MBW0475137.1"/>
    <property type="molecule type" value="Genomic_DNA"/>
</dbReference>
<dbReference type="GO" id="GO:0015074">
    <property type="term" value="P:DNA integration"/>
    <property type="evidence" value="ECO:0007669"/>
    <property type="project" value="InterPro"/>
</dbReference>
<gene>
    <name evidence="3" type="ORF">O181_014852</name>
</gene>
<dbReference type="GO" id="GO:0005634">
    <property type="term" value="C:nucleus"/>
    <property type="evidence" value="ECO:0007669"/>
    <property type="project" value="UniProtKB-ARBA"/>
</dbReference>
<dbReference type="SUPFAM" id="SSF53098">
    <property type="entry name" value="Ribonuclease H-like"/>
    <property type="match status" value="1"/>
</dbReference>
<evidence type="ECO:0000313" key="3">
    <source>
        <dbReference type="EMBL" id="MBW0475137.1"/>
    </source>
</evidence>
<dbReference type="InterPro" id="IPR050951">
    <property type="entry name" value="Retrovirus_Pol_polyprotein"/>
</dbReference>
<reference evidence="3" key="1">
    <citation type="submission" date="2021-03" db="EMBL/GenBank/DDBJ databases">
        <title>Draft genome sequence of rust myrtle Austropuccinia psidii MF-1, a brazilian biotype.</title>
        <authorList>
            <person name="Quecine M.C."/>
            <person name="Pachon D.M.R."/>
            <person name="Bonatelli M.L."/>
            <person name="Correr F.H."/>
            <person name="Franceschini L.M."/>
            <person name="Leite T.F."/>
            <person name="Margarido G.R.A."/>
            <person name="Almeida C.A."/>
            <person name="Ferrarezi J.A."/>
            <person name="Labate C.A."/>
        </authorList>
    </citation>
    <scope>NUCLEOTIDE SEQUENCE</scope>
    <source>
        <strain evidence="3">MF-1</strain>
    </source>
</reference>
<feature type="domain" description="Integrase catalytic" evidence="2">
    <location>
        <begin position="6"/>
        <end position="120"/>
    </location>
</feature>
<evidence type="ECO:0000313" key="4">
    <source>
        <dbReference type="Proteomes" id="UP000765509"/>
    </source>
</evidence>
<dbReference type="OrthoDB" id="2273864at2759"/>
<accession>A0A9Q3GQ80</accession>
<evidence type="ECO:0000259" key="2">
    <source>
        <dbReference type="PROSITE" id="PS50994"/>
    </source>
</evidence>
<dbReference type="PANTHER" id="PTHR37984">
    <property type="entry name" value="PROTEIN CBG26694"/>
    <property type="match status" value="1"/>
</dbReference>
<dbReference type="Proteomes" id="UP000765509">
    <property type="component" value="Unassembled WGS sequence"/>
</dbReference>
<keyword evidence="1" id="KW-0694">RNA-binding</keyword>
<dbReference type="InterPro" id="IPR036397">
    <property type="entry name" value="RNaseH_sf"/>
</dbReference>
<keyword evidence="4" id="KW-1185">Reference proteome</keyword>
<proteinExistence type="predicted"/>